<gene>
    <name evidence="2" type="ORF">S01H1_22288</name>
</gene>
<accession>X0UGT7</accession>
<dbReference type="EMBL" id="BARS01012544">
    <property type="protein sequence ID" value="GAF87740.1"/>
    <property type="molecule type" value="Genomic_DNA"/>
</dbReference>
<organism evidence="2">
    <name type="scientific">marine sediment metagenome</name>
    <dbReference type="NCBI Taxonomy" id="412755"/>
    <lineage>
        <taxon>unclassified sequences</taxon>
        <taxon>metagenomes</taxon>
        <taxon>ecological metagenomes</taxon>
    </lineage>
</organism>
<name>X0UGT7_9ZZZZ</name>
<reference evidence="2" key="1">
    <citation type="journal article" date="2014" name="Front. Microbiol.">
        <title>High frequency of phylogenetically diverse reductive dehalogenase-homologous genes in deep subseafloor sedimentary metagenomes.</title>
        <authorList>
            <person name="Kawai M."/>
            <person name="Futagami T."/>
            <person name="Toyoda A."/>
            <person name="Takaki Y."/>
            <person name="Nishi S."/>
            <person name="Hori S."/>
            <person name="Arai W."/>
            <person name="Tsubouchi T."/>
            <person name="Morono Y."/>
            <person name="Uchiyama I."/>
            <person name="Ito T."/>
            <person name="Fujiyama A."/>
            <person name="Inagaki F."/>
            <person name="Takami H."/>
        </authorList>
    </citation>
    <scope>NUCLEOTIDE SEQUENCE</scope>
    <source>
        <strain evidence="2">Expedition CK06-06</strain>
    </source>
</reference>
<sequence>ATKVDFTVTYANGVRLRCATGGSGTKFIGTDGWVFVKRGHISAEPASILAEKIGPGEIQLYRPHGSHVGDWLYNIRTRGKGAAHAEIGHRSSTICHLGNIAMRIGRKAKYDPATETFPGDQQANALLARAPRSPWPLY</sequence>
<proteinExistence type="predicted"/>
<dbReference type="Pfam" id="PF19051">
    <property type="entry name" value="GFO_IDH_MocA_C2"/>
    <property type="match status" value="1"/>
</dbReference>
<evidence type="ECO:0000313" key="2">
    <source>
        <dbReference type="EMBL" id="GAF87740.1"/>
    </source>
</evidence>
<protein>
    <recommendedName>
        <fullName evidence="1">Gfo/Idh/MocA-like oxidoreductase bacterial type C-terminal domain-containing protein</fullName>
    </recommendedName>
</protein>
<feature type="non-terminal residue" evidence="2">
    <location>
        <position position="1"/>
    </location>
</feature>
<dbReference type="AlphaFoldDB" id="X0UGT7"/>
<dbReference type="InterPro" id="IPR043906">
    <property type="entry name" value="Gfo/Idh/MocA_OxRdtase_bact_C"/>
</dbReference>
<evidence type="ECO:0000259" key="1">
    <source>
        <dbReference type="Pfam" id="PF19051"/>
    </source>
</evidence>
<feature type="domain" description="Gfo/Idh/MocA-like oxidoreductase bacterial type C-terminal" evidence="1">
    <location>
        <begin position="66"/>
        <end position="135"/>
    </location>
</feature>
<comment type="caution">
    <text evidence="2">The sequence shown here is derived from an EMBL/GenBank/DDBJ whole genome shotgun (WGS) entry which is preliminary data.</text>
</comment>